<sequence>MLGEEKNLKDSITPSPLPGEGGGEVNSQKGGVLYPKTHKLITALYMVTDIIDKDEPLRNKLRTLGTEIISDMRSLEQSRAGQMASLIVGKVGDIVSFLDIAGTMNIVSGMNSDILRKEFFKLKQSITDSIPKVEILNKKIDIAELFNSPLEEYPGLGQGEVDIHPVSQASHPSKRGMVSKGHHSSLGVQKAGTLMKAIKGISGAHNFDLLKKQRREDILNIIKILGGNATIKDIKDKVHTLPGQVGSLDSHSEKTLQRELVSMVSDGVLKKEGSKRWSKYFIK</sequence>
<dbReference type="AlphaFoldDB" id="A0A1F6TLW9"/>
<feature type="region of interest" description="Disordered" evidence="1">
    <location>
        <begin position="1"/>
        <end position="30"/>
    </location>
</feature>
<dbReference type="Proteomes" id="UP000176484">
    <property type="component" value="Unassembled WGS sequence"/>
</dbReference>
<reference evidence="2 3" key="1">
    <citation type="journal article" date="2016" name="Nat. Commun.">
        <title>Thousands of microbial genomes shed light on interconnected biogeochemical processes in an aquifer system.</title>
        <authorList>
            <person name="Anantharaman K."/>
            <person name="Brown C.T."/>
            <person name="Hug L.A."/>
            <person name="Sharon I."/>
            <person name="Castelle C.J."/>
            <person name="Probst A.J."/>
            <person name="Thomas B.C."/>
            <person name="Singh A."/>
            <person name="Wilkins M.J."/>
            <person name="Karaoz U."/>
            <person name="Brodie E.L."/>
            <person name="Williams K.H."/>
            <person name="Hubbard S.S."/>
            <person name="Banfield J.F."/>
        </authorList>
    </citation>
    <scope>NUCLEOTIDE SEQUENCE [LARGE SCALE GENOMIC DNA]</scope>
</reference>
<accession>A0A1F6TLW9</accession>
<name>A0A1F6TLW9_9BACT</name>
<dbReference type="EMBL" id="MFTD01000029">
    <property type="protein sequence ID" value="OGI46130.1"/>
    <property type="molecule type" value="Genomic_DNA"/>
</dbReference>
<gene>
    <name evidence="2" type="ORF">A2121_01325</name>
</gene>
<comment type="caution">
    <text evidence="2">The sequence shown here is derived from an EMBL/GenBank/DDBJ whole genome shotgun (WGS) entry which is preliminary data.</text>
</comment>
<evidence type="ECO:0000313" key="3">
    <source>
        <dbReference type="Proteomes" id="UP000176484"/>
    </source>
</evidence>
<evidence type="ECO:0000256" key="1">
    <source>
        <dbReference type="SAM" id="MobiDB-lite"/>
    </source>
</evidence>
<proteinExistence type="predicted"/>
<evidence type="ECO:0000313" key="2">
    <source>
        <dbReference type="EMBL" id="OGI46130.1"/>
    </source>
</evidence>
<protein>
    <submittedName>
        <fullName evidence="2">Uncharacterized protein</fullName>
    </submittedName>
</protein>
<organism evidence="2 3">
    <name type="scientific">Candidatus Nomurabacteria bacterium GWB1_40_6</name>
    <dbReference type="NCBI Taxonomy" id="1801727"/>
    <lineage>
        <taxon>Bacteria</taxon>
        <taxon>Candidatus Nomuraibacteriota</taxon>
    </lineage>
</organism>